<reference evidence="10" key="1">
    <citation type="submission" date="2025-08" db="UniProtKB">
        <authorList>
            <consortium name="RefSeq"/>
        </authorList>
    </citation>
    <scope>IDENTIFICATION</scope>
</reference>
<feature type="domain" description="Ig-like" evidence="7">
    <location>
        <begin position="5"/>
        <end position="111"/>
    </location>
</feature>
<dbReference type="PROSITE" id="PS50835">
    <property type="entry name" value="IG_LIKE"/>
    <property type="match status" value="12"/>
</dbReference>
<dbReference type="SMART" id="SM00409">
    <property type="entry name" value="IG"/>
    <property type="match status" value="10"/>
</dbReference>
<feature type="domain" description="Ig-like" evidence="7">
    <location>
        <begin position="124"/>
        <end position="221"/>
    </location>
</feature>
<accession>A0A8B7ZEJ8</accession>
<feature type="domain" description="Ig-like" evidence="7">
    <location>
        <begin position="887"/>
        <end position="990"/>
    </location>
</feature>
<feature type="domain" description="Ig-like" evidence="7">
    <location>
        <begin position="1311"/>
        <end position="1384"/>
    </location>
</feature>
<dbReference type="KEGG" id="aplc:110986480"/>
<keyword evidence="5" id="KW-0393">Immunoglobulin domain</keyword>
<feature type="domain" description="Ig-like" evidence="7">
    <location>
        <begin position="446"/>
        <end position="549"/>
    </location>
</feature>
<dbReference type="InterPro" id="IPR013783">
    <property type="entry name" value="Ig-like_fold"/>
</dbReference>
<evidence type="ECO:0000259" key="8">
    <source>
        <dbReference type="PROSITE" id="PS50853"/>
    </source>
</evidence>
<evidence type="ECO:0000313" key="10">
    <source>
        <dbReference type="RefSeq" id="XP_022104064.1"/>
    </source>
</evidence>
<dbReference type="GO" id="GO:0050839">
    <property type="term" value="F:cell adhesion molecule binding"/>
    <property type="evidence" value="ECO:0007669"/>
    <property type="project" value="TreeGrafter"/>
</dbReference>
<dbReference type="InterPro" id="IPR003599">
    <property type="entry name" value="Ig_sub"/>
</dbReference>
<dbReference type="RefSeq" id="XP_022104064.1">
    <property type="nucleotide sequence ID" value="XM_022248372.1"/>
</dbReference>
<keyword evidence="2 6" id="KW-0472">Membrane</keyword>
<feature type="domain" description="Ig-like" evidence="7">
    <location>
        <begin position="789"/>
        <end position="880"/>
    </location>
</feature>
<name>A0A8B7ZEJ8_ACAPL</name>
<proteinExistence type="predicted"/>
<dbReference type="GO" id="GO:0098609">
    <property type="term" value="P:cell-cell adhesion"/>
    <property type="evidence" value="ECO:0007669"/>
    <property type="project" value="TreeGrafter"/>
</dbReference>
<evidence type="ECO:0000256" key="5">
    <source>
        <dbReference type="ARBA" id="ARBA00023319"/>
    </source>
</evidence>
<evidence type="ECO:0000259" key="7">
    <source>
        <dbReference type="PROSITE" id="PS50835"/>
    </source>
</evidence>
<dbReference type="SUPFAM" id="SSF48726">
    <property type="entry name" value="Immunoglobulin"/>
    <property type="match status" value="12"/>
</dbReference>
<gene>
    <name evidence="10" type="primary">LOC110986480</name>
</gene>
<organism evidence="9 10">
    <name type="scientific">Acanthaster planci</name>
    <name type="common">Crown-of-thorns starfish</name>
    <dbReference type="NCBI Taxonomy" id="133434"/>
    <lineage>
        <taxon>Eukaryota</taxon>
        <taxon>Metazoa</taxon>
        <taxon>Echinodermata</taxon>
        <taxon>Eleutherozoa</taxon>
        <taxon>Asterozoa</taxon>
        <taxon>Asteroidea</taxon>
        <taxon>Valvatacea</taxon>
        <taxon>Valvatida</taxon>
        <taxon>Acanthasteridae</taxon>
        <taxon>Acanthaster</taxon>
    </lineage>
</organism>
<dbReference type="GO" id="GO:0005886">
    <property type="term" value="C:plasma membrane"/>
    <property type="evidence" value="ECO:0007669"/>
    <property type="project" value="TreeGrafter"/>
</dbReference>
<feature type="domain" description="Ig-like" evidence="7">
    <location>
        <begin position="997"/>
        <end position="1076"/>
    </location>
</feature>
<feature type="domain" description="Ig-like" evidence="7">
    <location>
        <begin position="556"/>
        <end position="661"/>
    </location>
</feature>
<evidence type="ECO:0000256" key="6">
    <source>
        <dbReference type="SAM" id="Phobius"/>
    </source>
</evidence>
<dbReference type="Pfam" id="PF08205">
    <property type="entry name" value="C2-set_2"/>
    <property type="match status" value="8"/>
</dbReference>
<dbReference type="InterPro" id="IPR013162">
    <property type="entry name" value="CD80_C2-set"/>
</dbReference>
<feature type="domain" description="Ig-like" evidence="7">
    <location>
        <begin position="1085"/>
        <end position="1183"/>
    </location>
</feature>
<comment type="subcellular location">
    <subcellularLocation>
        <location evidence="1">Membrane</location>
        <topology evidence="1">Single-pass type I membrane protein</topology>
    </subcellularLocation>
</comment>
<dbReference type="Gene3D" id="2.60.40.10">
    <property type="entry name" value="Immunoglobulins"/>
    <property type="match status" value="14"/>
</dbReference>
<dbReference type="OrthoDB" id="10012075at2759"/>
<keyword evidence="6" id="KW-1133">Transmembrane helix</keyword>
<dbReference type="CDD" id="cd00063">
    <property type="entry name" value="FN3"/>
    <property type="match status" value="1"/>
</dbReference>
<dbReference type="InterPro" id="IPR003598">
    <property type="entry name" value="Ig_sub2"/>
</dbReference>
<protein>
    <submittedName>
        <fullName evidence="10">Hemicentin-1-like isoform X1</fullName>
    </submittedName>
</protein>
<feature type="domain" description="Fibronectin type-III" evidence="8">
    <location>
        <begin position="1479"/>
        <end position="1575"/>
    </location>
</feature>
<keyword evidence="4" id="KW-0325">Glycoprotein</keyword>
<dbReference type="Pfam" id="PF13927">
    <property type="entry name" value="Ig_3"/>
    <property type="match status" value="1"/>
</dbReference>
<feature type="domain" description="Ig-like" evidence="7">
    <location>
        <begin position="336"/>
        <end position="435"/>
    </location>
</feature>
<dbReference type="GeneID" id="110986480"/>
<dbReference type="InterPro" id="IPR003961">
    <property type="entry name" value="FN3_dom"/>
</dbReference>
<dbReference type="InterPro" id="IPR051275">
    <property type="entry name" value="Cell_adhesion_signaling"/>
</dbReference>
<keyword evidence="6" id="KW-0812">Transmembrane</keyword>
<evidence type="ECO:0000256" key="4">
    <source>
        <dbReference type="ARBA" id="ARBA00023180"/>
    </source>
</evidence>
<dbReference type="InterPro" id="IPR036179">
    <property type="entry name" value="Ig-like_dom_sf"/>
</dbReference>
<dbReference type="SMART" id="SM00060">
    <property type="entry name" value="FN3"/>
    <property type="match status" value="1"/>
</dbReference>
<dbReference type="InterPro" id="IPR007110">
    <property type="entry name" value="Ig-like_dom"/>
</dbReference>
<feature type="domain" description="Ig-like" evidence="7">
    <location>
        <begin position="1200"/>
        <end position="1288"/>
    </location>
</feature>
<dbReference type="SUPFAM" id="SSF49265">
    <property type="entry name" value="Fibronectin type III"/>
    <property type="match status" value="1"/>
</dbReference>
<evidence type="ECO:0000313" key="9">
    <source>
        <dbReference type="Proteomes" id="UP000694845"/>
    </source>
</evidence>
<dbReference type="Pfam" id="PF00041">
    <property type="entry name" value="fn3"/>
    <property type="match status" value="1"/>
</dbReference>
<evidence type="ECO:0000256" key="1">
    <source>
        <dbReference type="ARBA" id="ARBA00004479"/>
    </source>
</evidence>
<dbReference type="Proteomes" id="UP000694845">
    <property type="component" value="Unplaced"/>
</dbReference>
<evidence type="ECO:0000256" key="2">
    <source>
        <dbReference type="ARBA" id="ARBA00023136"/>
    </source>
</evidence>
<dbReference type="SMART" id="SM00408">
    <property type="entry name" value="IGc2"/>
    <property type="match status" value="3"/>
</dbReference>
<dbReference type="GO" id="GO:0005911">
    <property type="term" value="C:cell-cell junction"/>
    <property type="evidence" value="ECO:0007669"/>
    <property type="project" value="TreeGrafter"/>
</dbReference>
<feature type="transmembrane region" description="Helical" evidence="6">
    <location>
        <begin position="1610"/>
        <end position="1635"/>
    </location>
</feature>
<keyword evidence="3" id="KW-1015">Disulfide bond</keyword>
<feature type="domain" description="Ig-like" evidence="7">
    <location>
        <begin position="665"/>
        <end position="769"/>
    </location>
</feature>
<evidence type="ECO:0000256" key="3">
    <source>
        <dbReference type="ARBA" id="ARBA00023157"/>
    </source>
</evidence>
<dbReference type="InterPro" id="IPR036116">
    <property type="entry name" value="FN3_sf"/>
</dbReference>
<dbReference type="PANTHER" id="PTHR11640">
    <property type="entry name" value="NEPHRIN"/>
    <property type="match status" value="1"/>
</dbReference>
<keyword evidence="9" id="KW-1185">Reference proteome</keyword>
<dbReference type="PANTHER" id="PTHR11640:SF31">
    <property type="entry name" value="IRREGULAR CHIASM C-ROUGHEST PROTEIN-RELATED"/>
    <property type="match status" value="1"/>
</dbReference>
<dbReference type="PROSITE" id="PS50853">
    <property type="entry name" value="FN3"/>
    <property type="match status" value="1"/>
</dbReference>
<sequence length="1701" mass="183223">MTKVPPVASSMALYDSTGTKLGPTKDVTHGIPRTYSCEVLDTRPAPTIEWYLNNTLRHTQNPDSEAADGLVNTTGTWTFASNWTNHKEVVRCLARTAESSEPYPSVMVILSVFAYPTKITLSDPSGSFPPVGGKAFLVEGWAHQFTCVVPDIDPGASFTWTIGGRHITANTNNHVTGTHGLTTSTSVATVVPTEGDHGLILQCKASNTDGHPGIATNVTLDVTVPPKVSAMSLRDSSGTILGATAEVYQGIPSIFVCQMLIRQTAVTIEWYLDDVLQRTIVQPLAAGDGFMNTSGNWSFTPNRTNEGQEVKCVARTEELREPYPSIMAVIHVKVLPTIIILSDVTGNYPITGGIAYLVVGVDREFRCMMPGIDPGASFIWMVGSQVIGPDYNTNVTDANGLFNSTSFITISATGYDHGELLKCTAWNVLNQPSISVSVLLDVKVPPKVSSMTMYDSSGARIHTITKVKRITPQTFTCEVQGTRPAATIEWFLDGESQRTASAPSGGGDGLVNTTDTWSFTLGRVNHSQQVKCVASTAESRRPFPFVAVTLDVLVPPETILLFDSTTNDTSSSGVSYVVAGVGHQFTCEVPRTNPGASFLWTLGGQEVTPDRNIHIAGEDGLTTSTSITTVTTTGSNHGDTLQCRASNEDGDPGIAVSVTLDVRVPPVASRMSLFDSAGNRLQSTVKVDEGTAQNLTCRVEGTRPAATIYWFVGDDPRGFVSSKSTAGDDLVNTSATFTFIPSRADHGQQLKCVANTSDSQQPFPSVAITLDINAPPTGLTMLDSAGSYPSSGGVAYLVEGQPHEFTCSARDIDADASFTWTLGSQGIAGTGSSAAESSSNSWSNRTSTVTVLPTESQHGWLLQCEVFSEDGPVDISTSVMLFVKVPPKVSSMILSDAAGTRLYGDVELDEGTPTMFWCDVQGTRPAPVIEWFLNDVLQSTKSPSSGGGNRLVNTTDSWTLTPSRFNHRQELKCLASTADSNQPLPFVTVTLIVNGPPDSPIIIGSPSMTENISTLLECQASMGFPSDWSLHWYSGDEPLPSNQTASAPQDNRFMFTSFLRFTPTRDNNGDTIRCVARKESWTDPPETSLGPLDVQFCTQMIHITGCPRRVMSGRSVSLSCAAETANPSTNLTWLRDNVQHTSHAQPVLTDGDYGGQVTTLDFITGVLTKRDSGALFKCCATSSICSKLCGYCSLNVQYRPYFSEPIATPLRPVDEGDDVILSCSAEANPMPPGFITWEKVGFPDSLSSVYAHGTSILTLRNISRDQAGPYRCRGNNGVPPVVYSSQINVAVHYEVSFVNKKPDNFVEANVGEDALLVCVVKGNPLPIVIWSSPLGALITNQTEPGRLFQVDSLVGGDYACGYTVKSILHFSRVTGEGDYGYYSCSSGSGIGMVGTLRIQLKRKVQETTTFPSDHFSEMGLTTTTQGGIQVTTFTTRGHPTSTLTLIAGPTTVVPAVDGSTSASPFEVSSTTTAPVKPLPPQHVTIDGRSHDSITITWIPGNDERSAQWFYVNYREVLTTTDFNPSTRSKRLGHDVTEYTLVDLRAYTVYEIEVNAENDVGSSEAAKLIVATLRKPTDHPQYESIGEKPTKTPAKPALPYKADGVQSKDNLGLVAAVVVLVVFLLIVSMVLAVVVYRKYRTANTDLSVRKPMLKKYKPNKGKSDETSVTAVELNDLGKIFLQHSNYFVISHPDICSNMKRFS</sequence>